<dbReference type="Gene3D" id="3.90.550.10">
    <property type="entry name" value="Spore Coat Polysaccharide Biosynthesis Protein SpsA, Chain A"/>
    <property type="match status" value="1"/>
</dbReference>
<dbReference type="RefSeq" id="WP_092614084.1">
    <property type="nucleotide sequence ID" value="NZ_FNCV01000001.1"/>
</dbReference>
<evidence type="ECO:0000259" key="8">
    <source>
        <dbReference type="Pfam" id="PF00535"/>
    </source>
</evidence>
<keyword evidence="2 9" id="KW-0328">Glycosyltransferase</keyword>
<keyword evidence="1" id="KW-1003">Cell membrane</keyword>
<keyword evidence="5" id="KW-0448">Lipopolysaccharide biosynthesis</keyword>
<evidence type="ECO:0000256" key="3">
    <source>
        <dbReference type="ARBA" id="ARBA00022679"/>
    </source>
</evidence>
<evidence type="ECO:0000256" key="1">
    <source>
        <dbReference type="ARBA" id="ARBA00022475"/>
    </source>
</evidence>
<evidence type="ECO:0000313" key="10">
    <source>
        <dbReference type="Proteomes" id="UP000217076"/>
    </source>
</evidence>
<keyword evidence="7" id="KW-0472">Membrane</keyword>
<dbReference type="OrthoDB" id="9807795at2"/>
<dbReference type="GO" id="GO:0099621">
    <property type="term" value="F:undecaprenyl-phosphate 4-deoxy-4-formamido-L-arabinose transferase activity"/>
    <property type="evidence" value="ECO:0007669"/>
    <property type="project" value="TreeGrafter"/>
</dbReference>
<evidence type="ECO:0000256" key="6">
    <source>
        <dbReference type="ARBA" id="ARBA00022989"/>
    </source>
</evidence>
<keyword evidence="6" id="KW-1133">Transmembrane helix</keyword>
<keyword evidence="10" id="KW-1185">Reference proteome</keyword>
<dbReference type="InterPro" id="IPR029044">
    <property type="entry name" value="Nucleotide-diphossugar_trans"/>
</dbReference>
<dbReference type="PANTHER" id="PTHR48090">
    <property type="entry name" value="UNDECAPRENYL-PHOSPHATE 4-DEOXY-4-FORMAMIDO-L-ARABINOSE TRANSFERASE-RELATED"/>
    <property type="match status" value="1"/>
</dbReference>
<dbReference type="PANTHER" id="PTHR48090:SF3">
    <property type="entry name" value="UNDECAPRENYL-PHOSPHATE 4-DEOXY-4-FORMAMIDO-L-ARABINOSE TRANSFERASE"/>
    <property type="match status" value="1"/>
</dbReference>
<dbReference type="Pfam" id="PF00535">
    <property type="entry name" value="Glycos_transf_2"/>
    <property type="match status" value="1"/>
</dbReference>
<dbReference type="InterPro" id="IPR050256">
    <property type="entry name" value="Glycosyltransferase_2"/>
</dbReference>
<dbReference type="STRING" id="83401.SAMN05421742_101200"/>
<sequence>MSPHPAPATPSSGAPELAVVVPVRNEADNIDSLIEEIHAALDGRLAFEVIYVDDGSDDATPQVLKQAKARWPRLRTARHAASAGQSKAILTGVQIARAPWIATLDGDGQNDPADIPALLEASRGQGAERAKVLIAGHRRKRRDTLVKQISSRIANRVRAGLLGDDTPDTGCGLKVFARATFLDLPRFDHMHRFLPALIIREGGRVVSVGVNHRHRTRGTSKYGTFDRLWVGLVDLAGVRWLMARARRPIVEDHD</sequence>
<dbReference type="GO" id="GO:0005886">
    <property type="term" value="C:plasma membrane"/>
    <property type="evidence" value="ECO:0007669"/>
    <property type="project" value="TreeGrafter"/>
</dbReference>
<evidence type="ECO:0000256" key="4">
    <source>
        <dbReference type="ARBA" id="ARBA00022692"/>
    </source>
</evidence>
<dbReference type="EMBL" id="FNCV01000001">
    <property type="protein sequence ID" value="SDG42191.1"/>
    <property type="molecule type" value="Genomic_DNA"/>
</dbReference>
<keyword evidence="4" id="KW-0812">Transmembrane</keyword>
<keyword evidence="3 9" id="KW-0808">Transferase</keyword>
<organism evidence="9 10">
    <name type="scientific">Roseospirillum parvum</name>
    <dbReference type="NCBI Taxonomy" id="83401"/>
    <lineage>
        <taxon>Bacteria</taxon>
        <taxon>Pseudomonadati</taxon>
        <taxon>Pseudomonadota</taxon>
        <taxon>Alphaproteobacteria</taxon>
        <taxon>Rhodospirillales</taxon>
        <taxon>Rhodospirillaceae</taxon>
        <taxon>Roseospirillum</taxon>
    </lineage>
</organism>
<evidence type="ECO:0000256" key="5">
    <source>
        <dbReference type="ARBA" id="ARBA00022985"/>
    </source>
</evidence>
<feature type="domain" description="Glycosyltransferase 2-like" evidence="8">
    <location>
        <begin position="19"/>
        <end position="178"/>
    </location>
</feature>
<accession>A0A1G7U4K1</accession>
<evidence type="ECO:0000313" key="9">
    <source>
        <dbReference type="EMBL" id="SDG42191.1"/>
    </source>
</evidence>
<dbReference type="GO" id="GO:0009103">
    <property type="term" value="P:lipopolysaccharide biosynthetic process"/>
    <property type="evidence" value="ECO:0007669"/>
    <property type="project" value="UniProtKB-KW"/>
</dbReference>
<protein>
    <submittedName>
        <fullName evidence="9">Dolichol-phosphate mannosyltransferase</fullName>
    </submittedName>
</protein>
<dbReference type="InterPro" id="IPR001173">
    <property type="entry name" value="Glyco_trans_2-like"/>
</dbReference>
<dbReference type="AlphaFoldDB" id="A0A1G7U4K1"/>
<gene>
    <name evidence="9" type="ORF">SAMN05421742_101200</name>
</gene>
<dbReference type="CDD" id="cd04179">
    <property type="entry name" value="DPM_DPG-synthase_like"/>
    <property type="match status" value="1"/>
</dbReference>
<evidence type="ECO:0000256" key="2">
    <source>
        <dbReference type="ARBA" id="ARBA00022676"/>
    </source>
</evidence>
<reference evidence="10" key="1">
    <citation type="submission" date="2016-10" db="EMBL/GenBank/DDBJ databases">
        <authorList>
            <person name="Varghese N."/>
            <person name="Submissions S."/>
        </authorList>
    </citation>
    <scope>NUCLEOTIDE SEQUENCE [LARGE SCALE GENOMIC DNA]</scope>
    <source>
        <strain evidence="10">930I</strain>
    </source>
</reference>
<proteinExistence type="predicted"/>
<name>A0A1G7U4K1_9PROT</name>
<evidence type="ECO:0000256" key="7">
    <source>
        <dbReference type="ARBA" id="ARBA00023136"/>
    </source>
</evidence>
<dbReference type="Proteomes" id="UP000217076">
    <property type="component" value="Unassembled WGS sequence"/>
</dbReference>
<dbReference type="FunFam" id="3.90.550.10:FF:000170">
    <property type="entry name" value="Dolichol-phosphate mannosyltransferase"/>
    <property type="match status" value="1"/>
</dbReference>
<dbReference type="SUPFAM" id="SSF53448">
    <property type="entry name" value="Nucleotide-diphospho-sugar transferases"/>
    <property type="match status" value="1"/>
</dbReference>